<name>A0A8H3HZU0_9LECA</name>
<dbReference type="EMBL" id="CAJPDQ010000005">
    <property type="protein sequence ID" value="CAF9909367.1"/>
    <property type="molecule type" value="Genomic_DNA"/>
</dbReference>
<evidence type="ECO:0000313" key="2">
    <source>
        <dbReference type="Proteomes" id="UP000664169"/>
    </source>
</evidence>
<evidence type="ECO:0000313" key="1">
    <source>
        <dbReference type="EMBL" id="CAF9909367.1"/>
    </source>
</evidence>
<sequence>MATPLPPMPSSTTNKAKAPEVAKIVADFRKNFPSGHKANNLLFWSGMGQLKAVALAQQEGRWILEMLLENKKLLPYEKWTKSVPWDEAKLMWARLSSAFAQFAEGKAKAIMSHAGRAKFDSMWNQYEKPTLVQRGIDI</sequence>
<dbReference type="SUPFAM" id="SSF52309">
    <property type="entry name" value="N-(deoxy)ribosyltransferase-like"/>
    <property type="match status" value="1"/>
</dbReference>
<comment type="caution">
    <text evidence="1">The sequence shown here is derived from an EMBL/GenBank/DDBJ whole genome shotgun (WGS) entry which is preliminary data.</text>
</comment>
<protein>
    <submittedName>
        <fullName evidence="1">Uncharacterized protein</fullName>
    </submittedName>
</protein>
<dbReference type="AlphaFoldDB" id="A0A8H3HZU0"/>
<gene>
    <name evidence="1" type="ORF">GOMPHAMPRED_006727</name>
</gene>
<organism evidence="1 2">
    <name type="scientific">Gomphillus americanus</name>
    <dbReference type="NCBI Taxonomy" id="1940652"/>
    <lineage>
        <taxon>Eukaryota</taxon>
        <taxon>Fungi</taxon>
        <taxon>Dikarya</taxon>
        <taxon>Ascomycota</taxon>
        <taxon>Pezizomycotina</taxon>
        <taxon>Lecanoromycetes</taxon>
        <taxon>OSLEUM clade</taxon>
        <taxon>Ostropomycetidae</taxon>
        <taxon>Ostropales</taxon>
        <taxon>Graphidaceae</taxon>
        <taxon>Gomphilloideae</taxon>
        <taxon>Gomphillus</taxon>
    </lineage>
</organism>
<dbReference type="Proteomes" id="UP000664169">
    <property type="component" value="Unassembled WGS sequence"/>
</dbReference>
<proteinExistence type="predicted"/>
<accession>A0A8H3HZU0</accession>
<keyword evidence="2" id="KW-1185">Reference proteome</keyword>
<reference evidence="1" key="1">
    <citation type="submission" date="2021-03" db="EMBL/GenBank/DDBJ databases">
        <authorList>
            <person name="Tagirdzhanova G."/>
        </authorList>
    </citation>
    <scope>NUCLEOTIDE SEQUENCE</scope>
</reference>